<organism evidence="1">
    <name type="scientific">uncultured Caudovirales phage</name>
    <dbReference type="NCBI Taxonomy" id="2100421"/>
    <lineage>
        <taxon>Viruses</taxon>
        <taxon>Duplodnaviria</taxon>
        <taxon>Heunggongvirae</taxon>
        <taxon>Uroviricota</taxon>
        <taxon>Caudoviricetes</taxon>
        <taxon>Peduoviridae</taxon>
        <taxon>Maltschvirus</taxon>
        <taxon>Maltschvirus maltsch</taxon>
    </lineage>
</organism>
<dbReference type="InterPro" id="IPR026325">
    <property type="entry name" value="DUF932"/>
</dbReference>
<dbReference type="EMBL" id="LR796423">
    <property type="protein sequence ID" value="CAB4143383.1"/>
    <property type="molecule type" value="Genomic_DNA"/>
</dbReference>
<dbReference type="Pfam" id="PF06067">
    <property type="entry name" value="DUF932"/>
    <property type="match status" value="1"/>
</dbReference>
<accession>A0A6J5MDH4</accession>
<dbReference type="InterPro" id="IPR017686">
    <property type="entry name" value="Phg/plasmid-like_prot"/>
</dbReference>
<name>A0A6J5MDH4_9CAUD</name>
<gene>
    <name evidence="1" type="ORF">UFOVP447_134</name>
</gene>
<sequence length="322" mass="36222">MAHMLEIVEGKAQMAYAGDVPWHGLGVKVSNDLTPLQMLKAAGLDWTVDPVELFAEVGDKRLATGHRALVRSTDQRVIDVITDDWNPVQNEQAFEFFNDFVAHGDMSMETAGSLKDGKIIWALAKVKDSFDLFGGKDRVDAYLHFTNPHQYGQSIDVRFTPIRVVCNNTLTLSLNSKSKNMVKVSHRREFDPDQVKEALGVAKQKLAKYKEMAEFLSKKRYNNENVVEYFQRIFPVLTTKADSKKELSNSAERGLEIVKFDKQPGAEFGKGTFWELFNTVTYMTDHEIGRSADARLTSAWYGANKNLKTKALETAVEMADAA</sequence>
<evidence type="ECO:0000313" key="1">
    <source>
        <dbReference type="EMBL" id="CAB4143383.1"/>
    </source>
</evidence>
<reference evidence="1" key="1">
    <citation type="submission" date="2020-04" db="EMBL/GenBank/DDBJ databases">
        <authorList>
            <person name="Chiriac C."/>
            <person name="Salcher M."/>
            <person name="Ghai R."/>
            <person name="Kavagutti S V."/>
        </authorList>
    </citation>
    <scope>NUCLEOTIDE SEQUENCE</scope>
</reference>
<protein>
    <submittedName>
        <fullName evidence="1">LGT_TIGR03299, phage/plasmid-like protein TIGR03299</fullName>
    </submittedName>
</protein>
<dbReference type="NCBIfam" id="TIGR03299">
    <property type="entry name" value="LGT_TIGR03299"/>
    <property type="match status" value="1"/>
</dbReference>
<proteinExistence type="predicted"/>